<dbReference type="RefSeq" id="WP_048859835.1">
    <property type="nucleotide sequence ID" value="NZ_BANB01000046.1"/>
</dbReference>
<dbReference type="Gene3D" id="3.30.70.100">
    <property type="match status" value="1"/>
</dbReference>
<dbReference type="PANTHER" id="PTHR41521">
    <property type="match status" value="1"/>
</dbReference>
<evidence type="ECO:0000313" key="2">
    <source>
        <dbReference type="EMBL" id="GAN76060.1"/>
    </source>
</evidence>
<comment type="caution">
    <text evidence="2">The sequence shown here is derived from an EMBL/GenBank/DDBJ whole genome shotgun (WGS) entry which is preliminary data.</text>
</comment>
<sequence>MPGYLVASVEVTDPDAYAAYRAQVPAVVERFGGRFLVRGGTIEAKEGDLGIERLVILEFPTIEAARAFYDSPDYAPLIRLREASTRSRVALVEGLPTA</sequence>
<dbReference type="EMBL" id="BANB01000046">
    <property type="protein sequence ID" value="GAN76060.1"/>
    <property type="molecule type" value="Genomic_DNA"/>
</dbReference>
<name>A0A0D6P2R2_9PROT</name>
<dbReference type="SUPFAM" id="SSF54909">
    <property type="entry name" value="Dimeric alpha+beta barrel"/>
    <property type="match status" value="1"/>
</dbReference>
<evidence type="ECO:0000313" key="3">
    <source>
        <dbReference type="Proteomes" id="UP000032680"/>
    </source>
</evidence>
<dbReference type="AlphaFoldDB" id="A0A0D6P2R2"/>
<dbReference type="OrthoDB" id="9806380at2"/>
<proteinExistence type="predicted"/>
<gene>
    <name evidence="2" type="ORF">Asru_0046_04</name>
</gene>
<dbReference type="Proteomes" id="UP000032680">
    <property type="component" value="Unassembled WGS sequence"/>
</dbReference>
<evidence type="ECO:0000259" key="1">
    <source>
        <dbReference type="Pfam" id="PF07045"/>
    </source>
</evidence>
<feature type="domain" description="DUF1330" evidence="1">
    <location>
        <begin position="2"/>
        <end position="95"/>
    </location>
</feature>
<accession>A0A0D6P2R2</accession>
<keyword evidence="3" id="KW-1185">Reference proteome</keyword>
<dbReference type="Pfam" id="PF07045">
    <property type="entry name" value="DUF1330"/>
    <property type="match status" value="1"/>
</dbReference>
<organism evidence="2 3">
    <name type="scientific">Acidisphaera rubrifaciens HS-AP3</name>
    <dbReference type="NCBI Taxonomy" id="1231350"/>
    <lineage>
        <taxon>Bacteria</taxon>
        <taxon>Pseudomonadati</taxon>
        <taxon>Pseudomonadota</taxon>
        <taxon>Alphaproteobacteria</taxon>
        <taxon>Acetobacterales</taxon>
        <taxon>Acetobacteraceae</taxon>
        <taxon>Acidisphaera</taxon>
    </lineage>
</organism>
<dbReference type="InterPro" id="IPR010753">
    <property type="entry name" value="DUF1330"/>
</dbReference>
<reference evidence="2 3" key="1">
    <citation type="submission" date="2012-11" db="EMBL/GenBank/DDBJ databases">
        <title>Whole genome sequence of Acidisphaera rubrifaciens HS-AP3.</title>
        <authorList>
            <person name="Azuma Y."/>
            <person name="Higashiura N."/>
            <person name="Hirakawa H."/>
            <person name="Matsushita K."/>
        </authorList>
    </citation>
    <scope>NUCLEOTIDE SEQUENCE [LARGE SCALE GENOMIC DNA]</scope>
    <source>
        <strain evidence="2 3">HS-AP3</strain>
    </source>
</reference>
<dbReference type="InterPro" id="IPR011008">
    <property type="entry name" value="Dimeric_a/b-barrel"/>
</dbReference>
<protein>
    <recommendedName>
        <fullName evidence="1">DUF1330 domain-containing protein</fullName>
    </recommendedName>
</protein>
<dbReference type="PANTHER" id="PTHR41521:SF4">
    <property type="entry name" value="BLR0684 PROTEIN"/>
    <property type="match status" value="1"/>
</dbReference>